<dbReference type="InterPro" id="IPR011060">
    <property type="entry name" value="RibuloseP-bd_barrel"/>
</dbReference>
<evidence type="ECO:0000256" key="2">
    <source>
        <dbReference type="ARBA" id="ARBA00004889"/>
    </source>
</evidence>
<dbReference type="EC" id="2.4.2.10" evidence="5"/>
<dbReference type="InterPro" id="IPR036322">
    <property type="entry name" value="WD40_repeat_dom_sf"/>
</dbReference>
<dbReference type="CDD" id="cd04725">
    <property type="entry name" value="OMP_decarboxylase_like"/>
    <property type="match status" value="1"/>
</dbReference>
<organism evidence="20 21">
    <name type="scientific">Operophtera brumata</name>
    <name type="common">Winter moth</name>
    <name type="synonym">Phalaena brumata</name>
    <dbReference type="NCBI Taxonomy" id="104452"/>
    <lineage>
        <taxon>Eukaryota</taxon>
        <taxon>Metazoa</taxon>
        <taxon>Ecdysozoa</taxon>
        <taxon>Arthropoda</taxon>
        <taxon>Hexapoda</taxon>
        <taxon>Insecta</taxon>
        <taxon>Pterygota</taxon>
        <taxon>Neoptera</taxon>
        <taxon>Endopterygota</taxon>
        <taxon>Lepidoptera</taxon>
        <taxon>Glossata</taxon>
        <taxon>Ditrysia</taxon>
        <taxon>Geometroidea</taxon>
        <taxon>Geometridae</taxon>
        <taxon>Larentiinae</taxon>
        <taxon>Operophtera</taxon>
    </lineage>
</organism>
<keyword evidence="9" id="KW-0808">Transferase</keyword>
<reference evidence="20 21" key="1">
    <citation type="journal article" date="2015" name="Genome Biol. Evol.">
        <title>The genome of winter moth (Operophtera brumata) provides a genomic perspective on sexual dimorphism and phenology.</title>
        <authorList>
            <person name="Derks M.F."/>
            <person name="Smit S."/>
            <person name="Salis L."/>
            <person name="Schijlen E."/>
            <person name="Bossers A."/>
            <person name="Mateman C."/>
            <person name="Pijl A.S."/>
            <person name="de Ridder D."/>
            <person name="Groenen M.A."/>
            <person name="Visser M.E."/>
            <person name="Megens H.J."/>
        </authorList>
    </citation>
    <scope>NUCLEOTIDE SEQUENCE [LARGE SCALE GENOMIC DNA]</scope>
    <source>
        <strain evidence="20">WM2013NL</strain>
        <tissue evidence="20">Head and thorax</tissue>
    </source>
</reference>
<dbReference type="GO" id="GO:0004590">
    <property type="term" value="F:orotidine-5'-phosphate decarboxylase activity"/>
    <property type="evidence" value="ECO:0007669"/>
    <property type="project" value="UniProtKB-EC"/>
</dbReference>
<feature type="active site" description="For OMPdecase activity" evidence="14">
    <location>
        <position position="302"/>
    </location>
</feature>
<feature type="binding site" evidence="15">
    <location>
        <position position="442"/>
    </location>
    <ligand>
        <name>substrate</name>
    </ligand>
</feature>
<dbReference type="Gene3D" id="3.40.50.2020">
    <property type="match status" value="1"/>
</dbReference>
<feature type="compositionally biased region" description="Polar residues" evidence="17">
    <location>
        <begin position="738"/>
        <end position="752"/>
    </location>
</feature>
<feature type="region of interest" description="Disordered" evidence="17">
    <location>
        <begin position="738"/>
        <end position="758"/>
    </location>
</feature>
<gene>
    <name evidence="20" type="ORF">OBRU01_09628</name>
</gene>
<dbReference type="GO" id="GO:0004588">
    <property type="term" value="F:orotate phosphoribosyltransferase activity"/>
    <property type="evidence" value="ECO:0007669"/>
    <property type="project" value="UniProtKB-EC"/>
</dbReference>
<dbReference type="NCBIfam" id="TIGR01740">
    <property type="entry name" value="pyrF"/>
    <property type="match status" value="1"/>
</dbReference>
<dbReference type="SUPFAM" id="SSF51366">
    <property type="entry name" value="Ribulose-phoshate binding barrel"/>
    <property type="match status" value="1"/>
</dbReference>
<feature type="repeat" description="WD" evidence="16">
    <location>
        <begin position="2016"/>
        <end position="2051"/>
    </location>
</feature>
<feature type="binding site" evidence="15">
    <location>
        <position position="249"/>
    </location>
    <ligand>
        <name>substrate</name>
    </ligand>
</feature>
<comment type="pathway">
    <text evidence="2">Pyrimidine metabolism; UMP biosynthesis via de novo pathway; UMP from orotate: step 1/2.</text>
</comment>
<evidence type="ECO:0000256" key="5">
    <source>
        <dbReference type="ARBA" id="ARBA00011971"/>
    </source>
</evidence>
<evidence type="ECO:0000256" key="8">
    <source>
        <dbReference type="ARBA" id="ARBA00022676"/>
    </source>
</evidence>
<dbReference type="PANTHER" id="PTHR44662">
    <property type="entry name" value="WD REPEAT-CONTAINING PROTEIN 81"/>
    <property type="match status" value="1"/>
</dbReference>
<dbReference type="InterPro" id="IPR052651">
    <property type="entry name" value="WDR81"/>
</dbReference>
<feature type="active site" description="For OMPdecase activity" evidence="14">
    <location>
        <position position="307"/>
    </location>
</feature>
<dbReference type="SUPFAM" id="SSF53271">
    <property type="entry name" value="PRTase-like"/>
    <property type="match status" value="1"/>
</dbReference>
<feature type="binding site" evidence="15">
    <location>
        <position position="441"/>
    </location>
    <ligand>
        <name>substrate</name>
    </ligand>
</feature>
<evidence type="ECO:0000256" key="6">
    <source>
        <dbReference type="ARBA" id="ARBA00012321"/>
    </source>
</evidence>
<evidence type="ECO:0000256" key="17">
    <source>
        <dbReference type="SAM" id="MobiDB-lite"/>
    </source>
</evidence>
<dbReference type="InterPro" id="IPR014732">
    <property type="entry name" value="OMPdecase"/>
</dbReference>
<feature type="binding site" evidence="15">
    <location>
        <position position="421"/>
    </location>
    <ligand>
        <name>substrate</name>
    </ligand>
</feature>
<evidence type="ECO:0000256" key="16">
    <source>
        <dbReference type="PROSITE-ProRule" id="PRU00221"/>
    </source>
</evidence>
<dbReference type="FunFam" id="3.20.20.70:FF:000114">
    <property type="entry name" value="Decarboxylase,orotidine phosphate"/>
    <property type="match status" value="1"/>
</dbReference>
<evidence type="ECO:0000259" key="18">
    <source>
        <dbReference type="SMART" id="SM00934"/>
    </source>
</evidence>
<dbReference type="InterPro" id="IPR029057">
    <property type="entry name" value="PRTase-like"/>
</dbReference>
<dbReference type="SUPFAM" id="SSF81837">
    <property type="entry name" value="BEACH domain"/>
    <property type="match status" value="1"/>
</dbReference>
<dbReference type="PROSITE" id="PS50082">
    <property type="entry name" value="WD_REPEATS_2"/>
    <property type="match status" value="2"/>
</dbReference>
<dbReference type="InterPro" id="IPR001754">
    <property type="entry name" value="OMPdeCOase_dom"/>
</dbReference>
<dbReference type="InterPro" id="IPR000836">
    <property type="entry name" value="PRTase_dom"/>
</dbReference>
<feature type="domain" description="BEACH" evidence="19">
    <location>
        <begin position="773"/>
        <end position="909"/>
    </location>
</feature>
<dbReference type="Pfam" id="PF00215">
    <property type="entry name" value="OMPdecase"/>
    <property type="match status" value="1"/>
</dbReference>
<dbReference type="PROSITE" id="PS00156">
    <property type="entry name" value="OMPDECASE"/>
    <property type="match status" value="1"/>
</dbReference>
<dbReference type="InterPro" id="IPR000409">
    <property type="entry name" value="BEACH_dom"/>
</dbReference>
<feature type="compositionally biased region" description="Polar residues" evidence="17">
    <location>
        <begin position="1538"/>
        <end position="1580"/>
    </location>
</feature>
<feature type="repeat" description="WD" evidence="16">
    <location>
        <begin position="2065"/>
        <end position="2095"/>
    </location>
</feature>
<feature type="active site" description="For OMPdecase activity" evidence="14">
    <location>
        <position position="304"/>
    </location>
</feature>
<accession>A0A0L7LET4</accession>
<keyword evidence="11" id="KW-0665">Pyrimidine biosynthesis</keyword>
<keyword evidence="12" id="KW-0456">Lyase</keyword>
<dbReference type="GO" id="GO:0035014">
    <property type="term" value="F:phosphatidylinositol 3-kinase regulator activity"/>
    <property type="evidence" value="ECO:0007669"/>
    <property type="project" value="TreeGrafter"/>
</dbReference>
<dbReference type="PROSITE" id="PS50294">
    <property type="entry name" value="WD_REPEATS_REGION"/>
    <property type="match status" value="1"/>
</dbReference>
<dbReference type="InterPro" id="IPR023031">
    <property type="entry name" value="OPRT"/>
</dbReference>
<dbReference type="Pfam" id="PF00156">
    <property type="entry name" value="Pribosyltran"/>
    <property type="match status" value="1"/>
</dbReference>
<dbReference type="Gene3D" id="3.20.20.70">
    <property type="entry name" value="Aldolase class I"/>
    <property type="match status" value="1"/>
</dbReference>
<dbReference type="SMART" id="SM00934">
    <property type="entry name" value="OMPdecase"/>
    <property type="match status" value="1"/>
</dbReference>
<evidence type="ECO:0000259" key="19">
    <source>
        <dbReference type="SMART" id="SM01026"/>
    </source>
</evidence>
<dbReference type="GO" id="GO:0035973">
    <property type="term" value="P:aggrephagy"/>
    <property type="evidence" value="ECO:0007669"/>
    <property type="project" value="TreeGrafter"/>
</dbReference>
<name>A0A0L7LET4_OPEBR</name>
<feature type="binding site" evidence="15">
    <location>
        <position position="362"/>
    </location>
    <ligand>
        <name>substrate</name>
    </ligand>
</feature>
<feature type="region of interest" description="Disordered" evidence="17">
    <location>
        <begin position="1511"/>
        <end position="1580"/>
    </location>
</feature>
<dbReference type="InterPro" id="IPR018089">
    <property type="entry name" value="OMPdecase_AS"/>
</dbReference>
<evidence type="ECO:0000256" key="1">
    <source>
        <dbReference type="ARBA" id="ARBA00004861"/>
    </source>
</evidence>
<protein>
    <recommendedName>
        <fullName evidence="7">Uridine 5'-monophosphate synthase</fullName>
        <ecNumber evidence="5">2.4.2.10</ecNumber>
        <ecNumber evidence="6">4.1.1.23</ecNumber>
    </recommendedName>
</protein>
<dbReference type="Proteomes" id="UP000037510">
    <property type="component" value="Unassembled WGS sequence"/>
</dbReference>
<evidence type="ECO:0000256" key="9">
    <source>
        <dbReference type="ARBA" id="ARBA00022679"/>
    </source>
</evidence>
<feature type="domain" description="Orotidine 5'-phosphate decarboxylase" evidence="18">
    <location>
        <begin position="243"/>
        <end position="457"/>
    </location>
</feature>
<comment type="caution">
    <text evidence="20">The sequence shown here is derived from an EMBL/GenBank/DDBJ whole genome shotgun (WGS) entry which is preliminary data.</text>
</comment>
<feature type="compositionally biased region" description="Basic and acidic residues" evidence="17">
    <location>
        <begin position="925"/>
        <end position="937"/>
    </location>
</feature>
<comment type="similarity">
    <text evidence="3">In the N-terminal section; belongs to the purine/pyrimidine phosphoribosyltransferase family.</text>
</comment>
<evidence type="ECO:0000256" key="3">
    <source>
        <dbReference type="ARBA" id="ARBA00006221"/>
    </source>
</evidence>
<feature type="compositionally biased region" description="Basic and acidic residues" evidence="17">
    <location>
        <begin position="1511"/>
        <end position="1537"/>
    </location>
</feature>
<dbReference type="HAMAP" id="MF_01208">
    <property type="entry name" value="PyrE"/>
    <property type="match status" value="1"/>
</dbReference>
<dbReference type="SUPFAM" id="SSF50978">
    <property type="entry name" value="WD40 repeat-like"/>
    <property type="match status" value="1"/>
</dbReference>
<dbReference type="PANTHER" id="PTHR44662:SF1">
    <property type="entry name" value="WD REPEAT-CONTAINING PROTEIN 81"/>
    <property type="match status" value="1"/>
</dbReference>
<keyword evidence="8" id="KW-0328">Glycosyltransferase</keyword>
<keyword evidence="21" id="KW-1185">Reference proteome</keyword>
<dbReference type="UniPathway" id="UPA00070">
    <property type="reaction ID" value="UER00119"/>
</dbReference>
<evidence type="ECO:0000256" key="4">
    <source>
        <dbReference type="ARBA" id="ARBA00009769"/>
    </source>
</evidence>
<dbReference type="SMART" id="SM01026">
    <property type="entry name" value="Beach"/>
    <property type="match status" value="1"/>
</dbReference>
<comment type="pathway">
    <text evidence="1">Pyrimidine metabolism; UMP biosynthesis via de novo pathway; UMP from orotate: step 2/2.</text>
</comment>
<evidence type="ECO:0000256" key="14">
    <source>
        <dbReference type="PIRSR" id="PIRSR614732-1"/>
    </source>
</evidence>
<proteinExistence type="inferred from homology"/>
<keyword evidence="16" id="KW-0853">WD repeat</keyword>
<evidence type="ECO:0000256" key="10">
    <source>
        <dbReference type="ARBA" id="ARBA00022793"/>
    </source>
</evidence>
<feature type="binding site" evidence="15">
    <location>
        <position position="271"/>
    </location>
    <ligand>
        <name>substrate</name>
    </ligand>
</feature>
<evidence type="ECO:0000313" key="21">
    <source>
        <dbReference type="Proteomes" id="UP000037510"/>
    </source>
</evidence>
<feature type="region of interest" description="Disordered" evidence="17">
    <location>
        <begin position="896"/>
        <end position="1006"/>
    </location>
</feature>
<evidence type="ECO:0000256" key="7">
    <source>
        <dbReference type="ARBA" id="ARBA00015047"/>
    </source>
</evidence>
<evidence type="ECO:0000313" key="20">
    <source>
        <dbReference type="EMBL" id="KOB74068.1"/>
    </source>
</evidence>
<dbReference type="CDD" id="cd06223">
    <property type="entry name" value="PRTases_typeI"/>
    <property type="match status" value="1"/>
</dbReference>
<dbReference type="InterPro" id="IPR013785">
    <property type="entry name" value="Aldolase_TIM"/>
</dbReference>
<evidence type="ECO:0000256" key="13">
    <source>
        <dbReference type="ARBA" id="ARBA00023268"/>
    </source>
</evidence>
<dbReference type="Gene3D" id="2.130.10.10">
    <property type="entry name" value="YVTN repeat-like/Quinoprotein amine dehydrogenase"/>
    <property type="match status" value="1"/>
</dbReference>
<evidence type="ECO:0000256" key="12">
    <source>
        <dbReference type="ARBA" id="ARBA00023239"/>
    </source>
</evidence>
<feature type="compositionally biased region" description="Acidic residues" evidence="17">
    <location>
        <begin position="938"/>
        <end position="948"/>
    </location>
</feature>
<dbReference type="GO" id="GO:0006207">
    <property type="term" value="P:'de novo' pyrimidine nucleobase biosynthetic process"/>
    <property type="evidence" value="ECO:0007669"/>
    <property type="project" value="InterPro"/>
</dbReference>
<dbReference type="GO" id="GO:0044205">
    <property type="term" value="P:'de novo' UMP biosynthetic process"/>
    <property type="evidence" value="ECO:0007669"/>
    <property type="project" value="UniProtKB-UniPathway"/>
</dbReference>
<dbReference type="EMBL" id="JTDY01001365">
    <property type="protein sequence ID" value="KOB74068.1"/>
    <property type="molecule type" value="Genomic_DNA"/>
</dbReference>
<dbReference type="FunFam" id="3.40.50.2020:FF:000025">
    <property type="entry name" value="Uridine monophosphate synthetase"/>
    <property type="match status" value="1"/>
</dbReference>
<evidence type="ECO:0000256" key="11">
    <source>
        <dbReference type="ARBA" id="ARBA00022975"/>
    </source>
</evidence>
<keyword evidence="13" id="KW-0511">Multifunctional enzyme</keyword>
<dbReference type="GO" id="GO:0005739">
    <property type="term" value="C:mitochondrion"/>
    <property type="evidence" value="ECO:0007669"/>
    <property type="project" value="TreeGrafter"/>
</dbReference>
<dbReference type="Pfam" id="PF02138">
    <property type="entry name" value="Beach"/>
    <property type="match status" value="1"/>
</dbReference>
<comment type="similarity">
    <text evidence="4">In the C-terminal section; belongs to the OMP decarboxylase family.</text>
</comment>
<dbReference type="InterPro" id="IPR001680">
    <property type="entry name" value="WD40_rpt"/>
</dbReference>
<keyword evidence="10" id="KW-0210">Decarboxylase</keyword>
<sequence length="2154" mass="243216">MSYEKQLVELAKKLFSIDAVKFGDFTTKSGIKTPVYFDLRVIVSYPDVMELITSLLHDHGTKDIQYDHVCGVPYTALPIATLLGVKVKKSMLMRRKETKAYGTKKSVEGHYKAGQTCLIIEDVVTSGSSVLETVRDLRKEGLTVNNAVVILDREQGGVKNLNANDVQVKSLFTMSTLIDILSENGKITEETVKKVKNYLKETQAPVIEKSIDRVSLSYEKRAELATNSIAKKLFTIMAVKKTNLCLSVDLTTTTQILGLIEKVGEHVCLVKTHVDIIEDFNADFISRLKQLADRFNFLILEDRKYADIGNTVSLQYSKGLYKVAEWADCVTVHSLPGDGILKALDSVTNGVSRGVFLLAEMSSEGNLISPEYKDATISMAAKYPELITGFVCQNKEIFKDPGLVQLTPGVKLESSKDDLGQIYNSPEKVVLENGADVVVVGRGIVASKNPETEAVLYKDTLWKHYLQRISELGLSAKHIHPTASPSIFAVVVHTSWLRKWIKNVEIDNCTNNFDFSLQPGESVQYPWRKIFIKLGENNAETPLTISQLLQYISHTNQRTLWKESYKKYCQNTEGSKESTLVNLLEHDQLLTEVVLRLYGCNIIRIKSDSAGNHVEYKEIINKNLLKAYETHVNLLSALFALETDNNIFIVYRGHYENNLLDCLNFSPNLIDLNYGRGLFIVFQLLHLSKALSNRGLSMGMLTLQDICLSDDLWLQVLPVITNNIHCLDASLIYEQNRSKQSPSVSPQTQGNKGEQGKKEDCWRNDAVQLEKLCMLWVRGRITNLDYLLRLNMLACRSADDPQAHFMVPWVTDFASRCGRNWRDLSRSKYRLNKGDRQLDMTYDVSAADHIPHHVSDALSDITCYVYLARRLSGTASIKAKNVCLSLVDGHTRTRRGGTVQLLTAPHPPRASRALPPAPPRLHWTTTRDSRKPIKNDSSDDISDEEEESTSQHLPQHVSRLHVPPQRVRPRHKSSSRARSLSKGIDDSPQSTSHEGRASSHSRHYRVQRSELGKGVIYLPKEFNPVASIQALESLDNFRTKCFFSKVEDKEKQKENFTSLNLFPMQQETRQENVNVAKEDDTAFTNHMFLASYEQSYLKKISQDAHIDSVLKERKNRAFNTRYTAEAAVYKQFVTESRRQDMLVIGCLIVEIFLHTYMRPLRTTNDNFVERFHTCRIVLKHNFNAMPKCVSYIASLLLNVQPLSLSFKNELSSKKDEPMKKTAVTDKGLPTPNPSQLLQPLLMQHLIPFPQNFTTLYNLLSTLHEYELTSNELNILYMYECDGTQCEKYQNLDKTKMYFTQKIAEGKILTCATHLDVLLNQINTNQFDALDIFLAHYIKLLQSKDTSVLAAWYLFDTISKALGPTQTRKKLLKHILNLYEDDDYVTDKPEQHKITDVDAMANGGMASRQKFVKLYHNIFLLQLMVRLGLQCFLDNFTQHLVEAVGGYKDVSSEVGSPGHLCHNRAMANRKPRYSIDDTVKNAVSTNTDIFSPDTSYGSENVTTPCVDKTINESLKDKDSDNRSENELFHFETDKDRLPSRNSRSKSPAESIGSFNSSNAPLENNVDTPSPSSEFTTPVSTKLNSINKEPNVVVTKDAYVEATPKKTSPSIEIPTKSMFTSYLHFAEEENEEVELRKESRGRKVNNLDFHMDIENHVSKATCSINEDDSECKENCKISDMSSESLIWLAHRLGPVLTCRYITRNLLKMLTLCYIGKDNLSPWETDERDEFDEISIVNTMYGEQLIIFQYLPHMSELIASCRKRLSVPLEGGVDTFLKSILQPSLRLAGTTRSACPSGAAARGALCRKLAAALHAVALRVGPEMTRKHLCLSDPESCEPKMEGFLEICRDGTTAEWRVQDGRVAQEELLMVFDEELAYQTYTSFTKLVGADTMERCLKNSDTIKALCRKYEQNNSISSPLSIARDKRFQSSYIDEPLQHRRDITPTKPDIVNDHISSSNSFGSNVTLVGNRIDVASDACETNCQDGHLRGDWLIYWEHEIGRPDKDSHFNLKQIKLQTFLGHTHSVKSIHCLDNESSFMSGSKDKTVKLWSLRNQGDGNATTQCNWTYTGHKKGVLSLSFLESLRLAVSTDSVVHIWDPFMESVVSQLDNLKAPVSIVRALGDGSSAIVAATGDALRIIDARAPHSSYELKCEYLRA</sequence>
<dbReference type="STRING" id="104452.A0A0L7LET4"/>
<evidence type="ECO:0000256" key="15">
    <source>
        <dbReference type="PIRSR" id="PIRSR614732-2"/>
    </source>
</evidence>
<dbReference type="Gene3D" id="1.10.1540.10">
    <property type="entry name" value="BEACH domain"/>
    <property type="match status" value="1"/>
</dbReference>
<dbReference type="NCBIfam" id="TIGR00336">
    <property type="entry name" value="pyrE"/>
    <property type="match status" value="1"/>
</dbReference>
<dbReference type="InterPro" id="IPR015943">
    <property type="entry name" value="WD40/YVTN_repeat-like_dom_sf"/>
</dbReference>
<dbReference type="InterPro" id="IPR036372">
    <property type="entry name" value="BEACH_dom_sf"/>
</dbReference>
<dbReference type="EC" id="4.1.1.23" evidence="6"/>
<dbReference type="SMART" id="SM00320">
    <property type="entry name" value="WD40"/>
    <property type="match status" value="3"/>
</dbReference>
<dbReference type="Pfam" id="PF00400">
    <property type="entry name" value="WD40"/>
    <property type="match status" value="2"/>
</dbReference>
<dbReference type="InterPro" id="IPR004467">
    <property type="entry name" value="Or_phspho_trans_dom"/>
</dbReference>